<comment type="caution">
    <text evidence="2">The sequence shown here is derived from an EMBL/GenBank/DDBJ whole genome shotgun (WGS) entry which is preliminary data.</text>
</comment>
<sequence length="95" mass="10989">MMEARIRTRLAVFNPTVLKIYNDSHLHSHHQAMRAQPNPESHFRVYIVSPSFANKSSLVRHRMVLNELREEMKLIHALQITAKDQEKINSAAATD</sequence>
<dbReference type="Pfam" id="PF01722">
    <property type="entry name" value="BolA"/>
    <property type="match status" value="1"/>
</dbReference>
<evidence type="ECO:0000313" key="2">
    <source>
        <dbReference type="EMBL" id="GMM49447.1"/>
    </source>
</evidence>
<evidence type="ECO:0000313" key="3">
    <source>
        <dbReference type="Proteomes" id="UP001362899"/>
    </source>
</evidence>
<dbReference type="GO" id="GO:0044572">
    <property type="term" value="P:[4Fe-4S] cluster assembly"/>
    <property type="evidence" value="ECO:0007669"/>
    <property type="project" value="TreeGrafter"/>
</dbReference>
<protein>
    <submittedName>
        <fullName evidence="2">Bol1 protein</fullName>
    </submittedName>
</protein>
<dbReference type="PANTHER" id="PTHR46230">
    <property type="match status" value="1"/>
</dbReference>
<dbReference type="PANTHER" id="PTHR46230:SF7">
    <property type="entry name" value="BOLA-LIKE PROTEIN 1"/>
    <property type="match status" value="1"/>
</dbReference>
<proteinExistence type="inferred from homology"/>
<dbReference type="PIRSF" id="PIRSF003113">
    <property type="entry name" value="BolA"/>
    <property type="match status" value="1"/>
</dbReference>
<dbReference type="Proteomes" id="UP001362899">
    <property type="component" value="Unassembled WGS sequence"/>
</dbReference>
<dbReference type="AlphaFoldDB" id="A0AAV5REQ2"/>
<accession>A0AAV5REQ2</accession>
<gene>
    <name evidence="2" type="ORF">DASB73_004050</name>
</gene>
<dbReference type="SUPFAM" id="SSF82657">
    <property type="entry name" value="BolA-like"/>
    <property type="match status" value="1"/>
</dbReference>
<dbReference type="Gene3D" id="3.30.300.90">
    <property type="entry name" value="BolA-like"/>
    <property type="match status" value="1"/>
</dbReference>
<evidence type="ECO:0000256" key="1">
    <source>
        <dbReference type="RuleBase" id="RU003860"/>
    </source>
</evidence>
<comment type="similarity">
    <text evidence="1">Belongs to the BolA/IbaG family.</text>
</comment>
<reference evidence="2 3" key="1">
    <citation type="journal article" date="2023" name="Elife">
        <title>Identification of key yeast species and microbe-microbe interactions impacting larval growth of Drosophila in the wild.</title>
        <authorList>
            <person name="Mure A."/>
            <person name="Sugiura Y."/>
            <person name="Maeda R."/>
            <person name="Honda K."/>
            <person name="Sakurai N."/>
            <person name="Takahashi Y."/>
            <person name="Watada M."/>
            <person name="Katoh T."/>
            <person name="Gotoh A."/>
            <person name="Gotoh Y."/>
            <person name="Taniguchi I."/>
            <person name="Nakamura K."/>
            <person name="Hayashi T."/>
            <person name="Katayama T."/>
            <person name="Uemura T."/>
            <person name="Hattori Y."/>
        </authorList>
    </citation>
    <scope>NUCLEOTIDE SEQUENCE [LARGE SCALE GENOMIC DNA]</scope>
    <source>
        <strain evidence="2 3">SB-73</strain>
    </source>
</reference>
<dbReference type="GO" id="GO:0005759">
    <property type="term" value="C:mitochondrial matrix"/>
    <property type="evidence" value="ECO:0007669"/>
    <property type="project" value="TreeGrafter"/>
</dbReference>
<dbReference type="InterPro" id="IPR002634">
    <property type="entry name" value="BolA"/>
</dbReference>
<dbReference type="InterPro" id="IPR036065">
    <property type="entry name" value="BolA-like_sf"/>
</dbReference>
<keyword evidence="3" id="KW-1185">Reference proteome</keyword>
<organism evidence="2 3">
    <name type="scientific">Starmerella bacillaris</name>
    <name type="common">Yeast</name>
    <name type="synonym">Candida zemplinina</name>
    <dbReference type="NCBI Taxonomy" id="1247836"/>
    <lineage>
        <taxon>Eukaryota</taxon>
        <taxon>Fungi</taxon>
        <taxon>Dikarya</taxon>
        <taxon>Ascomycota</taxon>
        <taxon>Saccharomycotina</taxon>
        <taxon>Dipodascomycetes</taxon>
        <taxon>Dipodascales</taxon>
        <taxon>Trichomonascaceae</taxon>
        <taxon>Starmerella</taxon>
    </lineage>
</organism>
<name>A0AAV5REQ2_STABA</name>
<dbReference type="EMBL" id="BTGC01000001">
    <property type="protein sequence ID" value="GMM49447.1"/>
    <property type="molecule type" value="Genomic_DNA"/>
</dbReference>